<dbReference type="SUPFAM" id="SSF47240">
    <property type="entry name" value="Ferritin-like"/>
    <property type="match status" value="1"/>
</dbReference>
<organism evidence="1 2">
    <name type="scientific">Nocardiopsis alborubida</name>
    <dbReference type="NCBI Taxonomy" id="146802"/>
    <lineage>
        <taxon>Bacteria</taxon>
        <taxon>Bacillati</taxon>
        <taxon>Actinomycetota</taxon>
        <taxon>Actinomycetes</taxon>
        <taxon>Streptosporangiales</taxon>
        <taxon>Nocardiopsidaceae</taxon>
        <taxon>Nocardiopsis</taxon>
    </lineage>
</organism>
<proteinExistence type="predicted"/>
<accession>A0A7X6RNW3</accession>
<evidence type="ECO:0000313" key="2">
    <source>
        <dbReference type="Proteomes" id="UP000553209"/>
    </source>
</evidence>
<dbReference type="EMBL" id="JAAXPG010000003">
    <property type="protein sequence ID" value="NKY96953.1"/>
    <property type="molecule type" value="Genomic_DNA"/>
</dbReference>
<keyword evidence="2" id="KW-1185">Reference proteome</keyword>
<gene>
    <name evidence="1" type="ORF">HGB44_04560</name>
</gene>
<dbReference type="PANTHER" id="PTHR30565:SF9">
    <property type="entry name" value="PROTEIN YCIF"/>
    <property type="match status" value="1"/>
</dbReference>
<dbReference type="Pfam" id="PF05974">
    <property type="entry name" value="DUF892"/>
    <property type="match status" value="1"/>
</dbReference>
<protein>
    <submittedName>
        <fullName evidence="1">Ferritin-like domain-containing protein</fullName>
    </submittedName>
</protein>
<dbReference type="RefSeq" id="WP_061079837.1">
    <property type="nucleotide sequence ID" value="NZ_JAAXPG010000003.1"/>
</dbReference>
<dbReference type="InterPro" id="IPR047114">
    <property type="entry name" value="YciF"/>
</dbReference>
<dbReference type="Gene3D" id="1.20.1260.10">
    <property type="match status" value="1"/>
</dbReference>
<dbReference type="InterPro" id="IPR010287">
    <property type="entry name" value="DUF892_YciF-like"/>
</dbReference>
<dbReference type="PANTHER" id="PTHR30565">
    <property type="entry name" value="PROTEIN YCIF"/>
    <property type="match status" value="1"/>
</dbReference>
<dbReference type="Proteomes" id="UP000553209">
    <property type="component" value="Unassembled WGS sequence"/>
</dbReference>
<name>A0A7X6RNW3_9ACTN</name>
<comment type="caution">
    <text evidence="1">The sequence shown here is derived from an EMBL/GenBank/DDBJ whole genome shotgun (WGS) entry which is preliminary data.</text>
</comment>
<evidence type="ECO:0000313" key="1">
    <source>
        <dbReference type="EMBL" id="NKY96953.1"/>
    </source>
</evidence>
<sequence length="161" mass="17693">MNSREQLIAWLNDAYSMEKSLEETLESHAKDAEKDPEVHARITRHIEETREQAETVRGCIESLGGSVSKVKSALAGMMGSVQGIANRPAGDTMVKNALSDYAAEHFEIASYRALIEGARALGEEQIALKLTAILHQEEDMARFLEQKLPGAVRTALADAER</sequence>
<reference evidence="1 2" key="1">
    <citation type="submission" date="2020-04" db="EMBL/GenBank/DDBJ databases">
        <title>MicrobeNet Type strains.</title>
        <authorList>
            <person name="Nicholson A.C."/>
        </authorList>
    </citation>
    <scope>NUCLEOTIDE SEQUENCE [LARGE SCALE GENOMIC DNA]</scope>
    <source>
        <strain evidence="1 2">ATCC 23612</strain>
    </source>
</reference>
<dbReference type="AlphaFoldDB" id="A0A7X6RNW3"/>
<dbReference type="InterPro" id="IPR009078">
    <property type="entry name" value="Ferritin-like_SF"/>
</dbReference>
<dbReference type="InterPro" id="IPR012347">
    <property type="entry name" value="Ferritin-like"/>
</dbReference>